<keyword evidence="6" id="KW-1185">Reference proteome</keyword>
<organism evidence="5 6">
    <name type="scientific">Pseudonocardia asaccharolytica DSM 44247 = NBRC 16224</name>
    <dbReference type="NCBI Taxonomy" id="1123024"/>
    <lineage>
        <taxon>Bacteria</taxon>
        <taxon>Bacillati</taxon>
        <taxon>Actinomycetota</taxon>
        <taxon>Actinomycetes</taxon>
        <taxon>Pseudonocardiales</taxon>
        <taxon>Pseudonocardiaceae</taxon>
        <taxon>Pseudonocardia</taxon>
    </lineage>
</organism>
<comment type="subcellular location">
    <subcellularLocation>
        <location evidence="1">Bacterial microcompartment</location>
    </subcellularLocation>
</comment>
<dbReference type="OrthoDB" id="5296101at2"/>
<dbReference type="PROSITE" id="PS51930">
    <property type="entry name" value="BMC_2"/>
    <property type="match status" value="1"/>
</dbReference>
<dbReference type="InterPro" id="IPR000249">
    <property type="entry name" value="BMC_dom"/>
</dbReference>
<dbReference type="InterPro" id="IPR037233">
    <property type="entry name" value="CcmK-like_sf"/>
</dbReference>
<dbReference type="Gene3D" id="3.30.70.1710">
    <property type="match status" value="1"/>
</dbReference>
<dbReference type="PANTHER" id="PTHR33941:SF11">
    <property type="entry name" value="BACTERIAL MICROCOMPARTMENT SHELL PROTEIN PDUJ"/>
    <property type="match status" value="1"/>
</dbReference>
<dbReference type="STRING" id="1123024.GCA_000423625_00412"/>
<dbReference type="SUPFAM" id="SSF143414">
    <property type="entry name" value="CcmK-like"/>
    <property type="match status" value="1"/>
</dbReference>
<dbReference type="PANTHER" id="PTHR33941">
    <property type="entry name" value="PROPANEDIOL UTILIZATION PROTEIN PDUA"/>
    <property type="match status" value="1"/>
</dbReference>
<dbReference type="AlphaFoldDB" id="A0A511D2T3"/>
<name>A0A511D2T3_9PSEU</name>
<dbReference type="SMART" id="SM00877">
    <property type="entry name" value="BMC"/>
    <property type="match status" value="1"/>
</dbReference>
<evidence type="ECO:0000256" key="3">
    <source>
        <dbReference type="PROSITE-ProRule" id="PRU01278"/>
    </source>
</evidence>
<evidence type="ECO:0000256" key="1">
    <source>
        <dbReference type="ARBA" id="ARBA00024322"/>
    </source>
</evidence>
<dbReference type="EMBL" id="BJVI01000007">
    <property type="protein sequence ID" value="GEL17208.1"/>
    <property type="molecule type" value="Genomic_DNA"/>
</dbReference>
<evidence type="ECO:0000259" key="4">
    <source>
        <dbReference type="PROSITE" id="PS51930"/>
    </source>
</evidence>
<dbReference type="Proteomes" id="UP000321328">
    <property type="component" value="Unassembled WGS sequence"/>
</dbReference>
<keyword evidence="2" id="KW-1283">Bacterial microcompartment</keyword>
<evidence type="ECO:0000256" key="2">
    <source>
        <dbReference type="ARBA" id="ARBA00024446"/>
    </source>
</evidence>
<proteinExistence type="inferred from homology"/>
<dbReference type="RefSeq" id="WP_028928649.1">
    <property type="nucleotide sequence ID" value="NZ_AUII01000001.1"/>
</dbReference>
<accession>A0A511D2T3</accession>
<dbReference type="GO" id="GO:0031469">
    <property type="term" value="C:bacterial microcompartment"/>
    <property type="evidence" value="ECO:0007669"/>
    <property type="project" value="UniProtKB-SubCell"/>
</dbReference>
<reference evidence="5 6" key="1">
    <citation type="submission" date="2019-07" db="EMBL/GenBank/DDBJ databases">
        <title>Whole genome shotgun sequence of Pseudonocardia asaccharolytica NBRC 16224.</title>
        <authorList>
            <person name="Hosoyama A."/>
            <person name="Uohara A."/>
            <person name="Ohji S."/>
            <person name="Ichikawa N."/>
        </authorList>
    </citation>
    <scope>NUCLEOTIDE SEQUENCE [LARGE SCALE GENOMIC DNA]</scope>
    <source>
        <strain evidence="5 6">NBRC 16224</strain>
    </source>
</reference>
<dbReference type="InterPro" id="IPR050575">
    <property type="entry name" value="BMC_shell"/>
</dbReference>
<evidence type="ECO:0000313" key="6">
    <source>
        <dbReference type="Proteomes" id="UP000321328"/>
    </source>
</evidence>
<comment type="caution">
    <text evidence="5">The sequence shown here is derived from an EMBL/GenBank/DDBJ whole genome shotgun (WGS) entry which is preliminary data.</text>
</comment>
<evidence type="ECO:0000313" key="5">
    <source>
        <dbReference type="EMBL" id="GEL17208.1"/>
    </source>
</evidence>
<dbReference type="Pfam" id="PF00936">
    <property type="entry name" value="BMC"/>
    <property type="match status" value="1"/>
</dbReference>
<feature type="domain" description="BMC" evidence="4">
    <location>
        <begin position="5"/>
        <end position="90"/>
    </location>
</feature>
<comment type="similarity">
    <text evidence="3">Belongs to the bacterial microcompartments protein family.</text>
</comment>
<dbReference type="InterPro" id="IPR044872">
    <property type="entry name" value="CcmK/CsoS1_BMC"/>
</dbReference>
<sequence>MANQAVGFIEAEGFVPIFDAVDAMAKATDVEIRGVIKVGGGLVSVAIAGDLATVEEAADIGEETARAVSGRAVSSIVFASPSPPVAALGLDPQAVLPS</sequence>
<gene>
    <name evidence="5" type="ORF">PA7_10450</name>
</gene>
<protein>
    <submittedName>
        <fullName evidence="5">Carboxysome shell protein</fullName>
    </submittedName>
</protein>